<dbReference type="AlphaFoldDB" id="A0AAD4I739"/>
<keyword evidence="3" id="KW-1185">Reference proteome</keyword>
<proteinExistence type="predicted"/>
<sequence length="183" mass="20613">MLSLDTYNNMELEFLGQIAPITTLTAFDELEYLTVLQELLLGGKSPDPVSLLPASIRGLELLHPIADVLDWLVTLNGSIDDFPNLKAVHLFCGNGRGDSYLAMHAKYEAWAEHCELHYDLIIYPADQRVRLRREQIPREIYRETPEILQSAPPATVPTAVPSLDDNEAFPPLASLSLRHRRQP</sequence>
<dbReference type="EMBL" id="JAANER010000009">
    <property type="protein sequence ID" value="KAG9186146.1"/>
    <property type="molecule type" value="Genomic_DNA"/>
</dbReference>
<dbReference type="Proteomes" id="UP001199106">
    <property type="component" value="Unassembled WGS sequence"/>
</dbReference>
<evidence type="ECO:0000256" key="1">
    <source>
        <dbReference type="SAM" id="MobiDB-lite"/>
    </source>
</evidence>
<organism evidence="2 3">
    <name type="scientific">Alternaria panax</name>
    <dbReference type="NCBI Taxonomy" id="48097"/>
    <lineage>
        <taxon>Eukaryota</taxon>
        <taxon>Fungi</taxon>
        <taxon>Dikarya</taxon>
        <taxon>Ascomycota</taxon>
        <taxon>Pezizomycotina</taxon>
        <taxon>Dothideomycetes</taxon>
        <taxon>Pleosporomycetidae</taxon>
        <taxon>Pleosporales</taxon>
        <taxon>Pleosporineae</taxon>
        <taxon>Pleosporaceae</taxon>
        <taxon>Alternaria</taxon>
        <taxon>Alternaria sect. Panax</taxon>
    </lineage>
</organism>
<protein>
    <submittedName>
        <fullName evidence="2">Uncharacterized protein</fullName>
    </submittedName>
</protein>
<name>A0AAD4I739_9PLEO</name>
<feature type="compositionally biased region" description="Low complexity" evidence="1">
    <location>
        <begin position="151"/>
        <end position="161"/>
    </location>
</feature>
<accession>A0AAD4I739</accession>
<evidence type="ECO:0000313" key="3">
    <source>
        <dbReference type="Proteomes" id="UP001199106"/>
    </source>
</evidence>
<comment type="caution">
    <text evidence="2">The sequence shown here is derived from an EMBL/GenBank/DDBJ whole genome shotgun (WGS) entry which is preliminary data.</text>
</comment>
<feature type="region of interest" description="Disordered" evidence="1">
    <location>
        <begin position="151"/>
        <end position="183"/>
    </location>
</feature>
<gene>
    <name evidence="2" type="ORF">G6011_02702</name>
</gene>
<evidence type="ECO:0000313" key="2">
    <source>
        <dbReference type="EMBL" id="KAG9186146.1"/>
    </source>
</evidence>
<reference evidence="2" key="1">
    <citation type="submission" date="2021-07" db="EMBL/GenBank/DDBJ databases">
        <title>Genome Resource of American Ginseng Black Spot Pathogen Alternaria panax.</title>
        <authorList>
            <person name="Qiu C."/>
            <person name="Wang W."/>
            <person name="Liu Z."/>
        </authorList>
    </citation>
    <scope>NUCLEOTIDE SEQUENCE</scope>
    <source>
        <strain evidence="2">BNCC115425</strain>
    </source>
</reference>